<keyword evidence="7 8" id="KW-0998">Cell outer membrane</keyword>
<dbReference type="InterPro" id="IPR012910">
    <property type="entry name" value="Plug_dom"/>
</dbReference>
<dbReference type="SUPFAM" id="SSF56935">
    <property type="entry name" value="Porins"/>
    <property type="match status" value="1"/>
</dbReference>
<dbReference type="RefSeq" id="WP_236959590.1">
    <property type="nucleotide sequence ID" value="NZ_JAETXX010000008.1"/>
</dbReference>
<keyword evidence="5 9" id="KW-0798">TonB box</keyword>
<comment type="similarity">
    <text evidence="8 9">Belongs to the TonB-dependent receptor family.</text>
</comment>
<feature type="domain" description="TonB-dependent receptor plug" evidence="12">
    <location>
        <begin position="113"/>
        <end position="226"/>
    </location>
</feature>
<dbReference type="Pfam" id="PF00593">
    <property type="entry name" value="TonB_dep_Rec_b-barrel"/>
    <property type="match status" value="1"/>
</dbReference>
<dbReference type="InterPro" id="IPR039426">
    <property type="entry name" value="TonB-dep_rcpt-like"/>
</dbReference>
<evidence type="ECO:0000313" key="14">
    <source>
        <dbReference type="Proteomes" id="UP000829517"/>
    </source>
</evidence>
<sequence>MKKSLLFCMLLITTSFLFAQEKTIKGSVVDGTGVPVPGVSVIIKGTSKGVATDFDGNYEITTNDSNAVLVYNFLGFLPKEEAVNGRGVINVTLKEDVAQLDEVVVVGYGTQKKENLTGAVGVLDSEEIGNQSVTSAGNALQGRVSGVHIVQPSGQPGADNPTIQIRGVGTVRSSVSGQNDDSAPLVLIDGVQSTLNDVNPNDIESFSVLKDAASAAIYGARAANGVILVTTKRGKNGVPKISFNSSVAFQSATATPNMLSSYDYAVLKNEAQTNVGREELFSAEELELFRNGTSEFYPDVDYFDQGYRKGAPLINHYLSATGGSDNVKYMISVGYQDQEGIVINTDSQRYNFRSNVDVDVSDKFRIGLNIAGSYLESDEPNYGGLGVNQFIRDMIRQAPLAPERYSNGYISAGNYILGSRTNSSINPIGLATEGGEDKEKYYRATPNVYVEFEPVKDLIFKLDGSVYYNNRKRTKFRNKMTVSDGDRVFTSNGLGELFDSDLTSTTSTLEFTGRYFKNFGKSNFNILGGLTKQTYREDFFSSSNQGYSTDFLTELDAGSLNPSVSGNATEWALSSAFGRASYDYDGKYLAEFNLRYDGSSRFGENERFGYFPSFSVGWNIAKENFLKESRAFNELKLRASWGQLGNQNIGNYASIATVNLSQPYVFGNSLVSGAAIRSLSNPNVKWETTTTTDVGLDMSMFGNRVSLVADYYIRTSDDILLSPPIVATLGNLSAPVQNQGSVENRGYELVVGYNDQIGEDFSFGISANWSHNDNEVLKLDSEFISSNKVITREGLPINSFYGHRIIGIFQTDEEAQDSDTYGVQPGGPSVGAGDYIYEDTNGDGTVDSDDRVVIGNPNIQNTYGFTLNMNYKGFDFRTLFQGVYGRDVENGVYGTDGLRGNSNITEAYLDRWTPENTDTDLPRVATGYKYNTSLFVGPTISSAIVDASYLRMKHIEFGYTIPIEYSSKFGFSKVRFYVAGQNLLTITDFVDGFDPEDAATFNNTNDSYPQAKTYALGVNLIF</sequence>
<feature type="domain" description="TonB-dependent receptor-like beta-barrel" evidence="11">
    <location>
        <begin position="415"/>
        <end position="774"/>
    </location>
</feature>
<dbReference type="SUPFAM" id="SSF49464">
    <property type="entry name" value="Carboxypeptidase regulatory domain-like"/>
    <property type="match status" value="1"/>
</dbReference>
<dbReference type="PROSITE" id="PS52016">
    <property type="entry name" value="TONB_DEPENDENT_REC_3"/>
    <property type="match status" value="1"/>
</dbReference>
<dbReference type="Gene3D" id="2.40.170.20">
    <property type="entry name" value="TonB-dependent receptor, beta-barrel domain"/>
    <property type="match status" value="1"/>
</dbReference>
<evidence type="ECO:0000256" key="8">
    <source>
        <dbReference type="PROSITE-ProRule" id="PRU01360"/>
    </source>
</evidence>
<keyword evidence="14" id="KW-1185">Reference proteome</keyword>
<keyword evidence="3 8" id="KW-1134">Transmembrane beta strand</keyword>
<evidence type="ECO:0000256" key="6">
    <source>
        <dbReference type="ARBA" id="ARBA00023136"/>
    </source>
</evidence>
<reference evidence="13 14" key="1">
    <citation type="submission" date="2021-01" db="EMBL/GenBank/DDBJ databases">
        <title>Genome sequencing of Joostella atrarenae M1-2 (= KCTC 23194).</title>
        <authorList>
            <person name="Zakaria M.R."/>
            <person name="Lam M.Q."/>
            <person name="Chong C.S."/>
        </authorList>
    </citation>
    <scope>NUCLEOTIDE SEQUENCE [LARGE SCALE GENOMIC DNA]</scope>
    <source>
        <strain evidence="13 14">M1-2</strain>
    </source>
</reference>
<evidence type="ECO:0000313" key="13">
    <source>
        <dbReference type="EMBL" id="MCF8715625.1"/>
    </source>
</evidence>
<dbReference type="NCBIfam" id="TIGR04056">
    <property type="entry name" value="OMP_RagA_SusC"/>
    <property type="match status" value="1"/>
</dbReference>
<dbReference type="InterPro" id="IPR023997">
    <property type="entry name" value="TonB-dep_OMP_SusC/RagA_CS"/>
</dbReference>
<keyword evidence="6 8" id="KW-0472">Membrane</keyword>
<keyword evidence="10" id="KW-0732">Signal</keyword>
<evidence type="ECO:0000256" key="1">
    <source>
        <dbReference type="ARBA" id="ARBA00004571"/>
    </source>
</evidence>
<comment type="caution">
    <text evidence="13">The sequence shown here is derived from an EMBL/GenBank/DDBJ whole genome shotgun (WGS) entry which is preliminary data.</text>
</comment>
<evidence type="ECO:0000256" key="3">
    <source>
        <dbReference type="ARBA" id="ARBA00022452"/>
    </source>
</evidence>
<evidence type="ECO:0000256" key="4">
    <source>
        <dbReference type="ARBA" id="ARBA00022692"/>
    </source>
</evidence>
<evidence type="ECO:0000256" key="2">
    <source>
        <dbReference type="ARBA" id="ARBA00022448"/>
    </source>
</evidence>
<evidence type="ECO:0000256" key="10">
    <source>
        <dbReference type="SAM" id="SignalP"/>
    </source>
</evidence>
<protein>
    <submittedName>
        <fullName evidence="13">TonB-dependent receptor</fullName>
    </submittedName>
</protein>
<name>A0ABS9J5E0_9FLAO</name>
<dbReference type="InterPro" id="IPR000531">
    <property type="entry name" value="Beta-barrel_TonB"/>
</dbReference>
<organism evidence="13 14">
    <name type="scientific">Joostella atrarenae</name>
    <dbReference type="NCBI Taxonomy" id="679257"/>
    <lineage>
        <taxon>Bacteria</taxon>
        <taxon>Pseudomonadati</taxon>
        <taxon>Bacteroidota</taxon>
        <taxon>Flavobacteriia</taxon>
        <taxon>Flavobacteriales</taxon>
        <taxon>Flavobacteriaceae</taxon>
        <taxon>Joostella</taxon>
    </lineage>
</organism>
<feature type="signal peptide" evidence="10">
    <location>
        <begin position="1"/>
        <end position="19"/>
    </location>
</feature>
<evidence type="ECO:0000259" key="12">
    <source>
        <dbReference type="Pfam" id="PF07715"/>
    </source>
</evidence>
<dbReference type="Proteomes" id="UP000829517">
    <property type="component" value="Unassembled WGS sequence"/>
</dbReference>
<evidence type="ECO:0000256" key="9">
    <source>
        <dbReference type="RuleBase" id="RU003357"/>
    </source>
</evidence>
<keyword evidence="2 8" id="KW-0813">Transport</keyword>
<gene>
    <name evidence="13" type="ORF">JM658_12385</name>
</gene>
<dbReference type="Pfam" id="PF13715">
    <property type="entry name" value="CarbopepD_reg_2"/>
    <property type="match status" value="1"/>
</dbReference>
<dbReference type="Pfam" id="PF07715">
    <property type="entry name" value="Plug"/>
    <property type="match status" value="1"/>
</dbReference>
<evidence type="ECO:0000256" key="5">
    <source>
        <dbReference type="ARBA" id="ARBA00023077"/>
    </source>
</evidence>
<keyword evidence="4 8" id="KW-0812">Transmembrane</keyword>
<dbReference type="Gene3D" id="2.170.130.10">
    <property type="entry name" value="TonB-dependent receptor, plug domain"/>
    <property type="match status" value="1"/>
</dbReference>
<proteinExistence type="inferred from homology"/>
<feature type="chain" id="PRO_5047292579" evidence="10">
    <location>
        <begin position="20"/>
        <end position="1022"/>
    </location>
</feature>
<accession>A0ABS9J5E0</accession>
<keyword evidence="13" id="KW-0675">Receptor</keyword>
<dbReference type="InterPro" id="IPR036942">
    <property type="entry name" value="Beta-barrel_TonB_sf"/>
</dbReference>
<evidence type="ECO:0000256" key="7">
    <source>
        <dbReference type="ARBA" id="ARBA00023237"/>
    </source>
</evidence>
<dbReference type="NCBIfam" id="TIGR04057">
    <property type="entry name" value="SusC_RagA_signa"/>
    <property type="match status" value="1"/>
</dbReference>
<dbReference type="InterPro" id="IPR023996">
    <property type="entry name" value="TonB-dep_OMP_SusC/RagA"/>
</dbReference>
<comment type="subcellular location">
    <subcellularLocation>
        <location evidence="1 8">Cell outer membrane</location>
        <topology evidence="1 8">Multi-pass membrane protein</topology>
    </subcellularLocation>
</comment>
<dbReference type="EMBL" id="JAETXX010000008">
    <property type="protein sequence ID" value="MCF8715625.1"/>
    <property type="molecule type" value="Genomic_DNA"/>
</dbReference>
<dbReference type="InterPro" id="IPR008969">
    <property type="entry name" value="CarboxyPept-like_regulatory"/>
</dbReference>
<dbReference type="InterPro" id="IPR037066">
    <property type="entry name" value="Plug_dom_sf"/>
</dbReference>
<evidence type="ECO:0000259" key="11">
    <source>
        <dbReference type="Pfam" id="PF00593"/>
    </source>
</evidence>
<dbReference type="Gene3D" id="2.60.40.1120">
    <property type="entry name" value="Carboxypeptidase-like, regulatory domain"/>
    <property type="match status" value="1"/>
</dbReference>